<comment type="caution">
    <text evidence="8">The sequence shown here is derived from an EMBL/GenBank/DDBJ whole genome shotgun (WGS) entry which is preliminary data.</text>
</comment>
<dbReference type="InterPro" id="IPR000209">
    <property type="entry name" value="Peptidase_S8/S53_dom"/>
</dbReference>
<dbReference type="PROSITE" id="PS51829">
    <property type="entry name" value="P_HOMO_B"/>
    <property type="match status" value="1"/>
</dbReference>
<dbReference type="InterPro" id="IPR036852">
    <property type="entry name" value="Peptidase_S8/S53_dom_sf"/>
</dbReference>
<feature type="chain" id="PRO_5012570774" evidence="6">
    <location>
        <begin position="26"/>
        <end position="515"/>
    </location>
</feature>
<dbReference type="PANTHER" id="PTHR43806">
    <property type="entry name" value="PEPTIDASE S8"/>
    <property type="match status" value="1"/>
</dbReference>
<dbReference type="STRING" id="1193682.BJP25_17050"/>
<sequence length="515" mass="51691">MKSLPPLVTLVALAAALVTAPQAAAAPAADFVPARHPVPGSFVVTLKPLATASAVQSQATSLAAKYGGTASAVLTASMQGFIAKDLTDGEARALAADPFVKRVYQDGTARAADVQTGATWGLDRVDQADLPLDSRYSYPSGAAGNVTVYVTDTGVKTTQAEFEDRATVGADFIGDGQNGSDCTGHGTHVAGTIGSKTWGVAKKAKLVSVRMLGTNCTQNGPDSAGVQAVEWVTRNAVKPAVVNASWTFDNADIGDDAIAGLLRSGVQFVAASGNSSADACATGPANIADVITVNATSRNDARASFSNYGTCSDLFAPGDGITSVGLSGTGGVTMSGTSMAAPHVTGTAALYLSANTGAGPQQVRDALVGGASSGKVTNPGSGSPNKLLNTAFATGSPTPGCDGGSTTADVAIPDAGTAVTSDIPLSGCTGNATATTKVQVDIAHTYTADLRVELVGPSGRAFALHQPGGIGAATGIHQTFTVDASAETRAGTWRLRATDVYRFDTGVIDAWSLTF</sequence>
<evidence type="ECO:0000256" key="1">
    <source>
        <dbReference type="ARBA" id="ARBA00011073"/>
    </source>
</evidence>
<proteinExistence type="inferred from homology"/>
<dbReference type="Gene3D" id="3.40.50.200">
    <property type="entry name" value="Peptidase S8/S53 domain"/>
    <property type="match status" value="1"/>
</dbReference>
<dbReference type="Gene3D" id="3.30.70.80">
    <property type="entry name" value="Peptidase S8 propeptide/proteinase inhibitor I9"/>
    <property type="match status" value="1"/>
</dbReference>
<feature type="domain" description="P/Homo B" evidence="7">
    <location>
        <begin position="395"/>
        <end position="515"/>
    </location>
</feature>
<dbReference type="GO" id="GO:0005615">
    <property type="term" value="C:extracellular space"/>
    <property type="evidence" value="ECO:0007669"/>
    <property type="project" value="TreeGrafter"/>
</dbReference>
<dbReference type="SUPFAM" id="SSF52743">
    <property type="entry name" value="Subtilisin-like"/>
    <property type="match status" value="1"/>
</dbReference>
<name>A0A1Q9LMF5_9PSEU</name>
<dbReference type="InterPro" id="IPR023828">
    <property type="entry name" value="Peptidase_S8_Ser-AS"/>
</dbReference>
<reference evidence="8 9" key="1">
    <citation type="submission" date="2016-10" db="EMBL/GenBank/DDBJ databases">
        <title>The Draft Genome Sequence of Actinokineospora bangkokensis 44EHWT reveals the biosynthetic pathway of antifungal compounds Thailandins with unusual extender unit butylmalonyl-CoA.</title>
        <authorList>
            <person name="Greule A."/>
            <person name="Intra B."/>
            <person name="Flemming S."/>
            <person name="Rommel M.G."/>
            <person name="Panbangred W."/>
            <person name="Bechthold A."/>
        </authorList>
    </citation>
    <scope>NUCLEOTIDE SEQUENCE [LARGE SCALE GENOMIC DNA]</scope>
    <source>
        <strain evidence="8 9">44EHW</strain>
    </source>
</reference>
<evidence type="ECO:0000256" key="2">
    <source>
        <dbReference type="ARBA" id="ARBA00022670"/>
    </source>
</evidence>
<evidence type="ECO:0000259" key="7">
    <source>
        <dbReference type="PROSITE" id="PS51829"/>
    </source>
</evidence>
<dbReference type="PROSITE" id="PS51892">
    <property type="entry name" value="SUBTILASE"/>
    <property type="match status" value="1"/>
</dbReference>
<dbReference type="Pfam" id="PF00082">
    <property type="entry name" value="Peptidase_S8"/>
    <property type="match status" value="1"/>
</dbReference>
<evidence type="ECO:0000313" key="8">
    <source>
        <dbReference type="EMBL" id="OLR93201.1"/>
    </source>
</evidence>
<dbReference type="CDD" id="cd04077">
    <property type="entry name" value="Peptidases_S8_PCSK9_ProteinaseK_like"/>
    <property type="match status" value="1"/>
</dbReference>
<dbReference type="GO" id="GO:0006508">
    <property type="term" value="P:proteolysis"/>
    <property type="evidence" value="ECO:0007669"/>
    <property type="project" value="UniProtKB-KW"/>
</dbReference>
<feature type="signal peptide" evidence="6">
    <location>
        <begin position="1"/>
        <end position="25"/>
    </location>
</feature>
<dbReference type="Proteomes" id="UP000186040">
    <property type="component" value="Unassembled WGS sequence"/>
</dbReference>
<dbReference type="PANTHER" id="PTHR43806:SF11">
    <property type="entry name" value="CEREVISIN-RELATED"/>
    <property type="match status" value="1"/>
</dbReference>
<dbReference type="InterPro" id="IPR050131">
    <property type="entry name" value="Peptidase_S8_subtilisin-like"/>
</dbReference>
<protein>
    <submittedName>
        <fullName evidence="8">Serine protease</fullName>
    </submittedName>
</protein>
<dbReference type="SUPFAM" id="SSF49785">
    <property type="entry name" value="Galactose-binding domain-like"/>
    <property type="match status" value="1"/>
</dbReference>
<comment type="similarity">
    <text evidence="1 5">Belongs to the peptidase S8 family.</text>
</comment>
<keyword evidence="6" id="KW-0732">Signal</keyword>
<evidence type="ECO:0000256" key="3">
    <source>
        <dbReference type="ARBA" id="ARBA00022801"/>
    </source>
</evidence>
<dbReference type="InterPro" id="IPR034193">
    <property type="entry name" value="PCSK9_ProteinaseK-like"/>
</dbReference>
<dbReference type="InterPro" id="IPR008979">
    <property type="entry name" value="Galactose-bd-like_sf"/>
</dbReference>
<dbReference type="Gene3D" id="2.60.120.260">
    <property type="entry name" value="Galactose-binding domain-like"/>
    <property type="match status" value="1"/>
</dbReference>
<evidence type="ECO:0000313" key="9">
    <source>
        <dbReference type="Proteomes" id="UP000186040"/>
    </source>
</evidence>
<feature type="active site" description="Charge relay system" evidence="5">
    <location>
        <position position="152"/>
    </location>
</feature>
<dbReference type="OrthoDB" id="9766923at2"/>
<dbReference type="InterPro" id="IPR022398">
    <property type="entry name" value="Peptidase_S8_His-AS"/>
</dbReference>
<dbReference type="PRINTS" id="PR00723">
    <property type="entry name" value="SUBTILISIN"/>
</dbReference>
<evidence type="ECO:0000256" key="6">
    <source>
        <dbReference type="SAM" id="SignalP"/>
    </source>
</evidence>
<dbReference type="Pfam" id="PF01483">
    <property type="entry name" value="P_proprotein"/>
    <property type="match status" value="1"/>
</dbReference>
<dbReference type="PROSITE" id="PS00137">
    <property type="entry name" value="SUBTILASE_HIS"/>
    <property type="match status" value="1"/>
</dbReference>
<evidence type="ECO:0000256" key="5">
    <source>
        <dbReference type="PROSITE-ProRule" id="PRU01240"/>
    </source>
</evidence>
<dbReference type="PROSITE" id="PS00138">
    <property type="entry name" value="SUBTILASE_SER"/>
    <property type="match status" value="1"/>
</dbReference>
<keyword evidence="2 5" id="KW-0645">Protease</keyword>
<evidence type="ECO:0000256" key="4">
    <source>
        <dbReference type="ARBA" id="ARBA00022825"/>
    </source>
</evidence>
<keyword evidence="9" id="KW-1185">Reference proteome</keyword>
<dbReference type="InterPro" id="IPR002884">
    <property type="entry name" value="P_dom"/>
</dbReference>
<dbReference type="AlphaFoldDB" id="A0A1Q9LMF5"/>
<gene>
    <name evidence="8" type="ORF">BJP25_17050</name>
</gene>
<keyword evidence="4 5" id="KW-0720">Serine protease</keyword>
<feature type="active site" description="Charge relay system" evidence="5">
    <location>
        <position position="185"/>
    </location>
</feature>
<keyword evidence="3 5" id="KW-0378">Hydrolase</keyword>
<dbReference type="FunFam" id="3.40.50.200:FF:000014">
    <property type="entry name" value="Proteinase K"/>
    <property type="match status" value="1"/>
</dbReference>
<dbReference type="RefSeq" id="WP_075974903.1">
    <property type="nucleotide sequence ID" value="NZ_MKQR01000011.1"/>
</dbReference>
<accession>A0A1Q9LMF5</accession>
<dbReference type="InterPro" id="IPR037045">
    <property type="entry name" value="S8pro/Inhibitor_I9_sf"/>
</dbReference>
<dbReference type="GO" id="GO:0004252">
    <property type="term" value="F:serine-type endopeptidase activity"/>
    <property type="evidence" value="ECO:0007669"/>
    <property type="project" value="UniProtKB-UniRule"/>
</dbReference>
<organism evidence="8 9">
    <name type="scientific">Actinokineospora bangkokensis</name>
    <dbReference type="NCBI Taxonomy" id="1193682"/>
    <lineage>
        <taxon>Bacteria</taxon>
        <taxon>Bacillati</taxon>
        <taxon>Actinomycetota</taxon>
        <taxon>Actinomycetes</taxon>
        <taxon>Pseudonocardiales</taxon>
        <taxon>Pseudonocardiaceae</taxon>
        <taxon>Actinokineospora</taxon>
    </lineage>
</organism>
<dbReference type="InterPro" id="IPR015500">
    <property type="entry name" value="Peptidase_S8_subtilisin-rel"/>
</dbReference>
<feature type="active site" description="Charge relay system" evidence="5">
    <location>
        <position position="338"/>
    </location>
</feature>
<dbReference type="EMBL" id="MKQR01000011">
    <property type="protein sequence ID" value="OLR93201.1"/>
    <property type="molecule type" value="Genomic_DNA"/>
</dbReference>